<dbReference type="CDD" id="cd16018">
    <property type="entry name" value="Enpp"/>
    <property type="match status" value="1"/>
</dbReference>
<keyword evidence="2" id="KW-1185">Reference proteome</keyword>
<dbReference type="GO" id="GO:0009141">
    <property type="term" value="P:nucleoside triphosphate metabolic process"/>
    <property type="evidence" value="ECO:0007669"/>
    <property type="project" value="TreeGrafter"/>
</dbReference>
<dbReference type="InterPro" id="IPR002591">
    <property type="entry name" value="Phosphodiest/P_Trfase"/>
</dbReference>
<dbReference type="Proteomes" id="UP000308199">
    <property type="component" value="Unassembled WGS sequence"/>
</dbReference>
<dbReference type="AlphaFoldDB" id="A0A4S4KBJ0"/>
<name>A0A4S4KBJ0_9AGAM</name>
<dbReference type="Pfam" id="PF01663">
    <property type="entry name" value="Phosphodiest"/>
    <property type="match status" value="1"/>
</dbReference>
<gene>
    <name evidence="1" type="ORF">EW145_g7971</name>
</gene>
<dbReference type="GO" id="GO:0047429">
    <property type="term" value="F:nucleoside triphosphate diphosphatase activity"/>
    <property type="evidence" value="ECO:0007669"/>
    <property type="project" value="TreeGrafter"/>
</dbReference>
<dbReference type="Gene3D" id="3.40.720.10">
    <property type="entry name" value="Alkaline Phosphatase, subunit A"/>
    <property type="match status" value="1"/>
</dbReference>
<organism evidence="1 2">
    <name type="scientific">Phellinidium pouzarii</name>
    <dbReference type="NCBI Taxonomy" id="167371"/>
    <lineage>
        <taxon>Eukaryota</taxon>
        <taxon>Fungi</taxon>
        <taxon>Dikarya</taxon>
        <taxon>Basidiomycota</taxon>
        <taxon>Agaricomycotina</taxon>
        <taxon>Agaricomycetes</taxon>
        <taxon>Hymenochaetales</taxon>
        <taxon>Hymenochaetaceae</taxon>
        <taxon>Phellinidium</taxon>
    </lineage>
</organism>
<dbReference type="SUPFAM" id="SSF53649">
    <property type="entry name" value="Alkaline phosphatase-like"/>
    <property type="match status" value="1"/>
</dbReference>
<sequence length="619" mass="69335">MEAAIFSVDRDDHDHDIHDLELRGLLSGVQSSSKDGHEASKAERTRLFRWLDRALEDRDGAPWSRRRMAVVGAPRRAHPNSQFVGTELRSNGTDDFKRTVLIVSIDGLRADYLDRGLTPHLLDISKKGLRAKYMKPIFPTLTFPNHWALMTGLYAESHGIVANVRHIFSRCVSFRATDFVYTNSKNFWDPNTNTEFHYNKENSTWVSTWWFGEPMWETTGRAGVISANLMWPGPPKTVTGASPTYFVPWKNKVPLREKLDQIMQWIDLPLDERPQLIMAYEPSLDQAGHLTGPNSELVNDTLKYVDTFAKGLHTQLVHRNLSEIVDVVFVSDHGMADTSHPELVYLDDILGDEGIAFIDHEDGWPSKGIRFSSKCNSTHYLDILLKAASENPEKFDVYTRETMPERYHFANNYRIAPIYVVPKIGYALTTREEGDDGLSKGNHGYDNNELSMRAMFVAHGPFATNVKDVNSKRSAAPTLFSRAAKRDSSGWHSIEGSTYVMDGFENVQVYGLVMKLLGLEDWSASNNATKGFWDKVGAEKAGKQATAFMGNAGNRLASESKGFVQGFNLPGEAEKAAKILQSFLGWLVTSLSFTAADPQQPESALNAIPKVVLQRARGA</sequence>
<protein>
    <recommendedName>
        <fullName evidence="3">Phosphodiest-domain-containing protein</fullName>
    </recommendedName>
</protein>
<dbReference type="GO" id="GO:0017111">
    <property type="term" value="F:ribonucleoside triphosphate phosphatase activity"/>
    <property type="evidence" value="ECO:0007669"/>
    <property type="project" value="TreeGrafter"/>
</dbReference>
<dbReference type="OrthoDB" id="415411at2759"/>
<dbReference type="PANTHER" id="PTHR10151:SF120">
    <property type="entry name" value="BIS(5'-ADENOSYL)-TRIPHOSPHATASE"/>
    <property type="match status" value="1"/>
</dbReference>
<evidence type="ECO:0000313" key="1">
    <source>
        <dbReference type="EMBL" id="THG95374.1"/>
    </source>
</evidence>
<dbReference type="EMBL" id="SGPK01000983">
    <property type="protein sequence ID" value="THG95374.1"/>
    <property type="molecule type" value="Genomic_DNA"/>
</dbReference>
<proteinExistence type="predicted"/>
<evidence type="ECO:0000313" key="2">
    <source>
        <dbReference type="Proteomes" id="UP000308199"/>
    </source>
</evidence>
<dbReference type="InterPro" id="IPR017850">
    <property type="entry name" value="Alkaline_phosphatase_core_sf"/>
</dbReference>
<accession>A0A4S4KBJ0</accession>
<reference evidence="1 2" key="1">
    <citation type="submission" date="2019-02" db="EMBL/GenBank/DDBJ databases">
        <title>Genome sequencing of the rare red list fungi Phellinidium pouzarii.</title>
        <authorList>
            <person name="Buettner E."/>
            <person name="Kellner H."/>
        </authorList>
    </citation>
    <scope>NUCLEOTIDE SEQUENCE [LARGE SCALE GENOMIC DNA]</scope>
    <source>
        <strain evidence="1 2">DSM 108285</strain>
    </source>
</reference>
<comment type="caution">
    <text evidence="1">The sequence shown here is derived from an EMBL/GenBank/DDBJ whole genome shotgun (WGS) entry which is preliminary data.</text>
</comment>
<evidence type="ECO:0008006" key="3">
    <source>
        <dbReference type="Google" id="ProtNLM"/>
    </source>
</evidence>
<dbReference type="PANTHER" id="PTHR10151">
    <property type="entry name" value="ECTONUCLEOTIDE PYROPHOSPHATASE/PHOSPHODIESTERASE"/>
    <property type="match status" value="1"/>
</dbReference>